<evidence type="ECO:0000256" key="7">
    <source>
        <dbReference type="ARBA" id="ARBA00023136"/>
    </source>
</evidence>
<accession>A0A0G1UAC2</accession>
<comment type="subcellular location">
    <subcellularLocation>
        <location evidence="1">Membrane</location>
        <topology evidence="1">Multi-pass membrane protein</topology>
    </subcellularLocation>
</comment>
<keyword evidence="8" id="KW-1015">Disulfide bond</keyword>
<evidence type="ECO:0000256" key="8">
    <source>
        <dbReference type="ARBA" id="ARBA00023157"/>
    </source>
</evidence>
<feature type="domain" description="Vitamin K epoxide reductase" evidence="11">
    <location>
        <begin position="2"/>
        <end position="134"/>
    </location>
</feature>
<dbReference type="GO" id="GO:0016020">
    <property type="term" value="C:membrane"/>
    <property type="evidence" value="ECO:0007669"/>
    <property type="project" value="UniProtKB-SubCell"/>
</dbReference>
<evidence type="ECO:0000313" key="13">
    <source>
        <dbReference type="Proteomes" id="UP000034956"/>
    </source>
</evidence>
<evidence type="ECO:0000256" key="4">
    <source>
        <dbReference type="ARBA" id="ARBA00022719"/>
    </source>
</evidence>
<evidence type="ECO:0000256" key="1">
    <source>
        <dbReference type="ARBA" id="ARBA00004141"/>
    </source>
</evidence>
<comment type="similarity">
    <text evidence="2">Belongs to the VKOR family.</text>
</comment>
<dbReference type="Proteomes" id="UP000034956">
    <property type="component" value="Unassembled WGS sequence"/>
</dbReference>
<feature type="transmembrane region" description="Helical" evidence="10">
    <location>
        <begin position="57"/>
        <end position="77"/>
    </location>
</feature>
<evidence type="ECO:0000256" key="3">
    <source>
        <dbReference type="ARBA" id="ARBA00022692"/>
    </source>
</evidence>
<dbReference type="GO" id="GO:0048038">
    <property type="term" value="F:quinone binding"/>
    <property type="evidence" value="ECO:0007669"/>
    <property type="project" value="UniProtKB-KW"/>
</dbReference>
<gene>
    <name evidence="12" type="ORF">UY23_C0004G0056</name>
</gene>
<keyword evidence="3 10" id="KW-0812">Transmembrane</keyword>
<keyword evidence="9" id="KW-0676">Redox-active center</keyword>
<evidence type="ECO:0000313" key="12">
    <source>
        <dbReference type="EMBL" id="KKU91111.1"/>
    </source>
</evidence>
<dbReference type="InterPro" id="IPR038354">
    <property type="entry name" value="VKOR_sf"/>
</dbReference>
<evidence type="ECO:0000259" key="11">
    <source>
        <dbReference type="SMART" id="SM00756"/>
    </source>
</evidence>
<evidence type="ECO:0000256" key="2">
    <source>
        <dbReference type="ARBA" id="ARBA00006214"/>
    </source>
</evidence>
<keyword evidence="5 10" id="KW-1133">Transmembrane helix</keyword>
<reference evidence="12 13" key="1">
    <citation type="journal article" date="2015" name="Nature">
        <title>rRNA introns, odd ribosomes, and small enigmatic genomes across a large radiation of phyla.</title>
        <authorList>
            <person name="Brown C.T."/>
            <person name="Hug L.A."/>
            <person name="Thomas B.C."/>
            <person name="Sharon I."/>
            <person name="Castelle C.J."/>
            <person name="Singh A."/>
            <person name="Wilkins M.J."/>
            <person name="Williams K.H."/>
            <person name="Banfield J.F."/>
        </authorList>
    </citation>
    <scope>NUCLEOTIDE SEQUENCE [LARGE SCALE GENOMIC DNA]</scope>
</reference>
<feature type="transmembrane region" description="Helical" evidence="10">
    <location>
        <begin position="111"/>
        <end position="132"/>
    </location>
</feature>
<dbReference type="Gene3D" id="1.20.1440.130">
    <property type="entry name" value="VKOR domain"/>
    <property type="match status" value="1"/>
</dbReference>
<dbReference type="AlphaFoldDB" id="A0A0G1UAC2"/>
<proteinExistence type="inferred from homology"/>
<evidence type="ECO:0000256" key="10">
    <source>
        <dbReference type="SAM" id="Phobius"/>
    </source>
</evidence>
<comment type="caution">
    <text evidence="12">The sequence shown here is derived from an EMBL/GenBank/DDBJ whole genome shotgun (WGS) entry which is preliminary data.</text>
</comment>
<protein>
    <recommendedName>
        <fullName evidence="11">Vitamin K epoxide reductase domain-containing protein</fullName>
    </recommendedName>
</protein>
<keyword evidence="4" id="KW-0874">Quinone</keyword>
<evidence type="ECO:0000256" key="6">
    <source>
        <dbReference type="ARBA" id="ARBA00023002"/>
    </source>
</evidence>
<dbReference type="InterPro" id="IPR012932">
    <property type="entry name" value="VKOR"/>
</dbReference>
<feature type="transmembrane region" description="Helical" evidence="10">
    <location>
        <begin position="6"/>
        <end position="22"/>
    </location>
</feature>
<feature type="transmembrane region" description="Helical" evidence="10">
    <location>
        <begin position="83"/>
        <end position="104"/>
    </location>
</feature>
<dbReference type="Pfam" id="PF07884">
    <property type="entry name" value="VKOR"/>
    <property type="match status" value="1"/>
</dbReference>
<dbReference type="EMBL" id="LCPF01000004">
    <property type="protein sequence ID" value="KKU91111.1"/>
    <property type="molecule type" value="Genomic_DNA"/>
</dbReference>
<evidence type="ECO:0000256" key="5">
    <source>
        <dbReference type="ARBA" id="ARBA00022989"/>
    </source>
</evidence>
<name>A0A0G1UAC2_9BACT</name>
<sequence>MTSLALLFTLSAIGISETVYLIRKRIALQKPVCLIGENCAAVLESKYNRIFIVPNDILGLLFYIASSFIAAFLVIAVEPVTLWDILFKIMVGMGTLLSFFFTYLQWRVIRIWCFWCLMSAFTIWLMGVILLVSNLL</sequence>
<dbReference type="GO" id="GO:0016491">
    <property type="term" value="F:oxidoreductase activity"/>
    <property type="evidence" value="ECO:0007669"/>
    <property type="project" value="UniProtKB-KW"/>
</dbReference>
<dbReference type="SMART" id="SM00756">
    <property type="entry name" value="VKc"/>
    <property type="match status" value="1"/>
</dbReference>
<keyword evidence="7 10" id="KW-0472">Membrane</keyword>
<keyword evidence="6" id="KW-0560">Oxidoreductase</keyword>
<organism evidence="12 13">
    <name type="scientific">Candidatus Jorgensenbacteria bacterium GW2011_GWA1_48_11</name>
    <dbReference type="NCBI Taxonomy" id="1618660"/>
    <lineage>
        <taxon>Bacteria</taxon>
        <taxon>Candidatus Joergenseniibacteriota</taxon>
    </lineage>
</organism>
<evidence type="ECO:0000256" key="9">
    <source>
        <dbReference type="ARBA" id="ARBA00023284"/>
    </source>
</evidence>